<sequence length="134" mass="15141">MLSLLRKLFRAREETHPGHPMETLTASIAYPDGRKETSYISEAVLTADGDAERASMLAELRESYPHIAERISLTWGTPNCEEYLASLLFDERAMDKGHQYVARAGFSPRLMSVLMTLQGEHQRCFCFSPAAMTR</sequence>
<comment type="caution">
    <text evidence="1">The sequence shown here is derived from an EMBL/GenBank/DDBJ whole genome shotgun (WGS) entry which is preliminary data.</text>
</comment>
<evidence type="ECO:0000313" key="1">
    <source>
        <dbReference type="EMBL" id="MET7012559.1"/>
    </source>
</evidence>
<protein>
    <submittedName>
        <fullName evidence="1">Uncharacterized protein</fullName>
    </submittedName>
</protein>
<dbReference type="EMBL" id="JBEWZI010000001">
    <property type="protein sequence ID" value="MET7012559.1"/>
    <property type="molecule type" value="Genomic_DNA"/>
</dbReference>
<accession>A0ABV2TF69</accession>
<dbReference type="Proteomes" id="UP001549691">
    <property type="component" value="Unassembled WGS sequence"/>
</dbReference>
<dbReference type="RefSeq" id="WP_354599024.1">
    <property type="nucleotide sequence ID" value="NZ_JBEWZI010000001.1"/>
</dbReference>
<proteinExistence type="predicted"/>
<evidence type="ECO:0000313" key="2">
    <source>
        <dbReference type="Proteomes" id="UP001549691"/>
    </source>
</evidence>
<keyword evidence="2" id="KW-1185">Reference proteome</keyword>
<gene>
    <name evidence="1" type="ORF">ABXR19_00030</name>
</gene>
<name>A0ABV2TF69_9RHOO</name>
<organism evidence="1 2">
    <name type="scientific">Uliginosibacterium flavum</name>
    <dbReference type="NCBI Taxonomy" id="1396831"/>
    <lineage>
        <taxon>Bacteria</taxon>
        <taxon>Pseudomonadati</taxon>
        <taxon>Pseudomonadota</taxon>
        <taxon>Betaproteobacteria</taxon>
        <taxon>Rhodocyclales</taxon>
        <taxon>Zoogloeaceae</taxon>
        <taxon>Uliginosibacterium</taxon>
    </lineage>
</organism>
<reference evidence="1 2" key="1">
    <citation type="submission" date="2024-07" db="EMBL/GenBank/DDBJ databases">
        <title>Uliginosibacterium flavum JJ3220;KACC:17644.</title>
        <authorList>
            <person name="Kim M.K."/>
        </authorList>
    </citation>
    <scope>NUCLEOTIDE SEQUENCE [LARGE SCALE GENOMIC DNA]</scope>
    <source>
        <strain evidence="1 2">KACC:17644</strain>
    </source>
</reference>